<dbReference type="Gene3D" id="3.40.50.300">
    <property type="entry name" value="P-loop containing nucleotide triphosphate hydrolases"/>
    <property type="match status" value="1"/>
</dbReference>
<name>A0A078IU57_BRANA</name>
<evidence type="ECO:0000256" key="9">
    <source>
        <dbReference type="PROSITE-ProRule" id="PRU00175"/>
    </source>
</evidence>
<dbReference type="InterPro" id="IPR014001">
    <property type="entry name" value="Helicase_ATP-bd"/>
</dbReference>
<keyword evidence="8" id="KW-0067">ATP-binding</keyword>
<evidence type="ECO:0000256" key="2">
    <source>
        <dbReference type="ARBA" id="ARBA00022723"/>
    </source>
</evidence>
<dbReference type="GO" id="GO:0005634">
    <property type="term" value="C:nucleus"/>
    <property type="evidence" value="ECO:0000318"/>
    <property type="project" value="GO_Central"/>
</dbReference>
<keyword evidence="7" id="KW-0862">Zinc</keyword>
<dbReference type="GO" id="GO:0005524">
    <property type="term" value="F:ATP binding"/>
    <property type="evidence" value="ECO:0007669"/>
    <property type="project" value="UniProtKB-KW"/>
</dbReference>
<evidence type="ECO:0000256" key="8">
    <source>
        <dbReference type="ARBA" id="ARBA00022840"/>
    </source>
</evidence>
<dbReference type="InterPro" id="IPR013083">
    <property type="entry name" value="Znf_RING/FYVE/PHD"/>
</dbReference>
<keyword evidence="15" id="KW-1185">Reference proteome</keyword>
<protein>
    <submittedName>
        <fullName evidence="14">BnaAnng12340D protein</fullName>
    </submittedName>
</protein>
<dbReference type="Pfam" id="PF00176">
    <property type="entry name" value="SNF2-rel_dom"/>
    <property type="match status" value="1"/>
</dbReference>
<evidence type="ECO:0000259" key="11">
    <source>
        <dbReference type="PROSITE" id="PS50089"/>
    </source>
</evidence>
<organism evidence="14 15">
    <name type="scientific">Brassica napus</name>
    <name type="common">Rape</name>
    <dbReference type="NCBI Taxonomy" id="3708"/>
    <lineage>
        <taxon>Eukaryota</taxon>
        <taxon>Viridiplantae</taxon>
        <taxon>Streptophyta</taxon>
        <taxon>Embryophyta</taxon>
        <taxon>Tracheophyta</taxon>
        <taxon>Spermatophyta</taxon>
        <taxon>Magnoliopsida</taxon>
        <taxon>eudicotyledons</taxon>
        <taxon>Gunneridae</taxon>
        <taxon>Pentapetalae</taxon>
        <taxon>rosids</taxon>
        <taxon>malvids</taxon>
        <taxon>Brassicales</taxon>
        <taxon>Brassicaceae</taxon>
        <taxon>Brassiceae</taxon>
        <taxon>Brassica</taxon>
    </lineage>
</organism>
<evidence type="ECO:0000259" key="13">
    <source>
        <dbReference type="PROSITE" id="PS51194"/>
    </source>
</evidence>
<dbReference type="GO" id="GO:0016787">
    <property type="term" value="F:hydrolase activity"/>
    <property type="evidence" value="ECO:0007669"/>
    <property type="project" value="UniProtKB-KW"/>
</dbReference>
<dbReference type="CDD" id="cd18008">
    <property type="entry name" value="DEXDc_SHPRH-like"/>
    <property type="match status" value="1"/>
</dbReference>
<evidence type="ECO:0000256" key="6">
    <source>
        <dbReference type="ARBA" id="ARBA00022806"/>
    </source>
</evidence>
<dbReference type="PROSITE" id="PS00518">
    <property type="entry name" value="ZF_RING_1"/>
    <property type="match status" value="1"/>
</dbReference>
<evidence type="ECO:0000256" key="7">
    <source>
        <dbReference type="ARBA" id="ARBA00022833"/>
    </source>
</evidence>
<evidence type="ECO:0000259" key="12">
    <source>
        <dbReference type="PROSITE" id="PS51192"/>
    </source>
</evidence>
<feature type="region of interest" description="Disordered" evidence="10">
    <location>
        <begin position="1"/>
        <end position="90"/>
    </location>
</feature>
<dbReference type="PROSITE" id="PS50089">
    <property type="entry name" value="ZF_RING_2"/>
    <property type="match status" value="1"/>
</dbReference>
<sequence length="759" mass="86561">MELRSRNNRTLQSNQENLYDEEEVDEQTYTIPSSSDDDDSEFQGEEEEEKDDDDDDDDDDVDLPNPAPAPARAPAPVPWPPLPRGVKRKSTRVMREKGTLLWEIWEEEDQKWIDQHMTEDVDLNQQNTLIAETAEPPHDLIMPLLRYQKEFLAWGSKQEQSVRGGILADEMGMGKTIQAISLVLARRDLDRAKAKEAVGCTLVLCPLVAVSQWLSEIDRFTSPGSTKVLVYHGAKREKNAQELKKYDFVLTTYSTVENEFRKCMMSPKEQKKSLLHSITWNRIILDEAHYIKERRSNTARAVFALEATYRWALSGTPLQNRVGELYSLIRFLQIRPYSYYFCKDCDCRILDYTAHVTCNSCTHNAVRHFCWWNKYVARPITAYGGHELGRRAMVLLKHKVLKDILIRRTKLGRAADLALPPRFVTLRRDALDVKEFDYYESLYQNSQSQFNTYVEAGTLMNNYAHIFDLLTRLRQAVDHPYLVVYSASSGENANLNGENKKEQECGLCHEPAEDSVVTSCAHVFCKACLIDFSASLGKVSCPTCSKLLTVDWTTKAGTEQHANKATLKGFRASSILNRIKLDDFQTSTKIEALREEIRFMVERDGSAKAIVFSQFTSFLDLIHYTLGKCGVGCAQLVGSMSMAARDAAINRFKEDPDCRVFLMSLKAGGVALNLTVASHVFMMDPWWNPAVEKQAQDRIHRIGQYKPIRVVRFIIENTVEERILKLQKKKELVFEGTVGGSQEAIGKLTAEDMRFLFTT</sequence>
<dbReference type="PaxDb" id="3708-A0A078IU57"/>
<dbReference type="Proteomes" id="UP000028999">
    <property type="component" value="Unassembled WGS sequence"/>
</dbReference>
<dbReference type="GO" id="GO:0008094">
    <property type="term" value="F:ATP-dependent activity, acting on DNA"/>
    <property type="evidence" value="ECO:0000318"/>
    <property type="project" value="GO_Central"/>
</dbReference>
<dbReference type="InterPro" id="IPR001841">
    <property type="entry name" value="Znf_RING"/>
</dbReference>
<feature type="compositionally biased region" description="Polar residues" evidence="10">
    <location>
        <begin position="8"/>
        <end position="17"/>
    </location>
</feature>
<dbReference type="SMART" id="SM00490">
    <property type="entry name" value="HELICc"/>
    <property type="match status" value="1"/>
</dbReference>
<dbReference type="PROSITE" id="PS51192">
    <property type="entry name" value="HELICASE_ATP_BIND_1"/>
    <property type="match status" value="1"/>
</dbReference>
<dbReference type="AlphaFoldDB" id="A0A078IU57"/>
<keyword evidence="4 9" id="KW-0863">Zinc-finger</keyword>
<dbReference type="STRING" id="3708.A0A078IU57"/>
<evidence type="ECO:0000256" key="1">
    <source>
        <dbReference type="ARBA" id="ARBA00008438"/>
    </source>
</evidence>
<evidence type="ECO:0000313" key="15">
    <source>
        <dbReference type="Proteomes" id="UP000028999"/>
    </source>
</evidence>
<dbReference type="InterPro" id="IPR038718">
    <property type="entry name" value="SNF2-like_sf"/>
</dbReference>
<proteinExistence type="inferred from homology"/>
<gene>
    <name evidence="14" type="primary">BnaAnng12340D</name>
    <name evidence="14" type="ORF">GSBRNA2T00010606001</name>
</gene>
<dbReference type="Gene3D" id="3.40.50.10810">
    <property type="entry name" value="Tandem AAA-ATPase domain"/>
    <property type="match status" value="1"/>
</dbReference>
<feature type="domain" description="Helicase C-terminal" evidence="13">
    <location>
        <begin position="585"/>
        <end position="749"/>
    </location>
</feature>
<dbReference type="InterPro" id="IPR001650">
    <property type="entry name" value="Helicase_C-like"/>
</dbReference>
<evidence type="ECO:0000313" key="14">
    <source>
        <dbReference type="EMBL" id="CDY53386.1"/>
    </source>
</evidence>
<keyword evidence="5" id="KW-0378">Hydrolase</keyword>
<dbReference type="SUPFAM" id="SSF52540">
    <property type="entry name" value="P-loop containing nucleoside triphosphate hydrolases"/>
    <property type="match status" value="2"/>
</dbReference>
<feature type="domain" description="RING-type" evidence="11">
    <location>
        <begin position="505"/>
        <end position="545"/>
    </location>
</feature>
<dbReference type="CDD" id="cd18793">
    <property type="entry name" value="SF2_C_SNF"/>
    <property type="match status" value="1"/>
</dbReference>
<accession>A0A078IU57</accession>
<dbReference type="SMART" id="SM00487">
    <property type="entry name" value="DEXDc"/>
    <property type="match status" value="1"/>
</dbReference>
<dbReference type="InterPro" id="IPR049730">
    <property type="entry name" value="SNF2/RAD54-like_C"/>
</dbReference>
<dbReference type="Pfam" id="PF00271">
    <property type="entry name" value="Helicase_C"/>
    <property type="match status" value="1"/>
</dbReference>
<dbReference type="GO" id="GO:0006289">
    <property type="term" value="P:nucleotide-excision repair"/>
    <property type="evidence" value="ECO:0000318"/>
    <property type="project" value="GO_Central"/>
</dbReference>
<evidence type="ECO:0000256" key="4">
    <source>
        <dbReference type="ARBA" id="ARBA00022771"/>
    </source>
</evidence>
<dbReference type="GO" id="GO:0004386">
    <property type="term" value="F:helicase activity"/>
    <property type="evidence" value="ECO:0007669"/>
    <property type="project" value="UniProtKB-KW"/>
</dbReference>
<dbReference type="OMA" id="LLRYPFC"/>
<dbReference type="InterPro" id="IPR050628">
    <property type="entry name" value="SNF2_RAD54_helicase_TF"/>
</dbReference>
<evidence type="ECO:0000256" key="10">
    <source>
        <dbReference type="SAM" id="MobiDB-lite"/>
    </source>
</evidence>
<evidence type="ECO:0000256" key="5">
    <source>
        <dbReference type="ARBA" id="ARBA00022801"/>
    </source>
</evidence>
<dbReference type="GO" id="GO:0008270">
    <property type="term" value="F:zinc ion binding"/>
    <property type="evidence" value="ECO:0007669"/>
    <property type="project" value="UniProtKB-KW"/>
</dbReference>
<keyword evidence="3" id="KW-0547">Nucleotide-binding</keyword>
<dbReference type="InterPro" id="IPR027417">
    <property type="entry name" value="P-loop_NTPase"/>
</dbReference>
<keyword evidence="6" id="KW-0347">Helicase</keyword>
<dbReference type="Gene3D" id="3.30.40.10">
    <property type="entry name" value="Zinc/RING finger domain, C3HC4 (zinc finger)"/>
    <property type="match status" value="1"/>
</dbReference>
<dbReference type="PANTHER" id="PTHR45626">
    <property type="entry name" value="TRANSCRIPTION TERMINATION FACTOR 2-RELATED"/>
    <property type="match status" value="1"/>
</dbReference>
<dbReference type="InterPro" id="IPR017907">
    <property type="entry name" value="Znf_RING_CS"/>
</dbReference>
<feature type="compositionally biased region" description="Pro residues" evidence="10">
    <location>
        <begin position="65"/>
        <end position="83"/>
    </location>
</feature>
<comment type="similarity">
    <text evidence="1">Belongs to the SNF2/RAD54 helicase family. RAD16 subfamily.</text>
</comment>
<dbReference type="SMART" id="SM00184">
    <property type="entry name" value="RING"/>
    <property type="match status" value="1"/>
</dbReference>
<dbReference type="InterPro" id="IPR018957">
    <property type="entry name" value="Znf_C3HC4_RING-type"/>
</dbReference>
<evidence type="ECO:0000256" key="3">
    <source>
        <dbReference type="ARBA" id="ARBA00022741"/>
    </source>
</evidence>
<dbReference type="SUPFAM" id="SSF57850">
    <property type="entry name" value="RING/U-box"/>
    <property type="match status" value="1"/>
</dbReference>
<dbReference type="EMBL" id="LK033196">
    <property type="protein sequence ID" value="CDY53386.1"/>
    <property type="molecule type" value="Genomic_DNA"/>
</dbReference>
<dbReference type="PANTHER" id="PTHR45626:SF12">
    <property type="entry name" value="DNA REPAIR PROTEIN RAD16"/>
    <property type="match status" value="1"/>
</dbReference>
<reference evidence="14 15" key="1">
    <citation type="journal article" date="2014" name="Science">
        <title>Plant genetics. Early allopolyploid evolution in the post-Neolithic Brassica napus oilseed genome.</title>
        <authorList>
            <person name="Chalhoub B."/>
            <person name="Denoeud F."/>
            <person name="Liu S."/>
            <person name="Parkin I.A."/>
            <person name="Tang H."/>
            <person name="Wang X."/>
            <person name="Chiquet J."/>
            <person name="Belcram H."/>
            <person name="Tong C."/>
            <person name="Samans B."/>
            <person name="Correa M."/>
            <person name="Da Silva C."/>
            <person name="Just J."/>
            <person name="Falentin C."/>
            <person name="Koh C.S."/>
            <person name="Le Clainche I."/>
            <person name="Bernard M."/>
            <person name="Bento P."/>
            <person name="Noel B."/>
            <person name="Labadie K."/>
            <person name="Alberti A."/>
            <person name="Charles M."/>
            <person name="Arnaud D."/>
            <person name="Guo H."/>
            <person name="Daviaud C."/>
            <person name="Alamery S."/>
            <person name="Jabbari K."/>
            <person name="Zhao M."/>
            <person name="Edger P.P."/>
            <person name="Chelaifa H."/>
            <person name="Tack D."/>
            <person name="Lassalle G."/>
            <person name="Mestiri I."/>
            <person name="Schnel N."/>
            <person name="Le Paslier M.C."/>
            <person name="Fan G."/>
            <person name="Renault V."/>
            <person name="Bayer P.E."/>
            <person name="Golicz A.A."/>
            <person name="Manoli S."/>
            <person name="Lee T.H."/>
            <person name="Thi V.H."/>
            <person name="Chalabi S."/>
            <person name="Hu Q."/>
            <person name="Fan C."/>
            <person name="Tollenaere R."/>
            <person name="Lu Y."/>
            <person name="Battail C."/>
            <person name="Shen J."/>
            <person name="Sidebottom C.H."/>
            <person name="Wang X."/>
            <person name="Canaguier A."/>
            <person name="Chauveau A."/>
            <person name="Berard A."/>
            <person name="Deniot G."/>
            <person name="Guan M."/>
            <person name="Liu Z."/>
            <person name="Sun F."/>
            <person name="Lim Y.P."/>
            <person name="Lyons E."/>
            <person name="Town C.D."/>
            <person name="Bancroft I."/>
            <person name="Wang X."/>
            <person name="Meng J."/>
            <person name="Ma J."/>
            <person name="Pires J.C."/>
            <person name="King G.J."/>
            <person name="Brunel D."/>
            <person name="Delourme R."/>
            <person name="Renard M."/>
            <person name="Aury J.M."/>
            <person name="Adams K.L."/>
            <person name="Batley J."/>
            <person name="Snowdon R.J."/>
            <person name="Tost J."/>
            <person name="Edwards D."/>
            <person name="Zhou Y."/>
            <person name="Hua W."/>
            <person name="Sharpe A.G."/>
            <person name="Paterson A.H."/>
            <person name="Guan C."/>
            <person name="Wincker P."/>
        </authorList>
    </citation>
    <scope>NUCLEOTIDE SEQUENCE [LARGE SCALE GENOMIC DNA]</scope>
    <source>
        <strain evidence="15">cv. Darmor-bzh</strain>
    </source>
</reference>
<dbReference type="Gramene" id="CDY53386">
    <property type="protein sequence ID" value="CDY53386"/>
    <property type="gene ID" value="GSBRNA2T00010606001"/>
</dbReference>
<dbReference type="Pfam" id="PF00097">
    <property type="entry name" value="zf-C3HC4"/>
    <property type="match status" value="1"/>
</dbReference>
<feature type="compositionally biased region" description="Acidic residues" evidence="10">
    <location>
        <begin position="35"/>
        <end position="62"/>
    </location>
</feature>
<dbReference type="PROSITE" id="PS51194">
    <property type="entry name" value="HELICASE_CTER"/>
    <property type="match status" value="1"/>
</dbReference>
<dbReference type="InterPro" id="IPR000330">
    <property type="entry name" value="SNF2_N"/>
</dbReference>
<keyword evidence="2" id="KW-0479">Metal-binding</keyword>
<feature type="domain" description="Helicase ATP-binding" evidence="12">
    <location>
        <begin position="156"/>
        <end position="335"/>
    </location>
</feature>